<dbReference type="EMBL" id="CP144751">
    <property type="protein sequence ID" value="WVZ87692.1"/>
    <property type="molecule type" value="Genomic_DNA"/>
</dbReference>
<feature type="compositionally biased region" description="Basic residues" evidence="1">
    <location>
        <begin position="405"/>
        <end position="415"/>
    </location>
</feature>
<dbReference type="Proteomes" id="UP001341281">
    <property type="component" value="Chromosome 07"/>
</dbReference>
<feature type="compositionally biased region" description="Polar residues" evidence="1">
    <location>
        <begin position="525"/>
        <end position="538"/>
    </location>
</feature>
<keyword evidence="3" id="KW-1185">Reference proteome</keyword>
<evidence type="ECO:0000313" key="3">
    <source>
        <dbReference type="Proteomes" id="UP001341281"/>
    </source>
</evidence>
<feature type="compositionally biased region" description="Basic residues" evidence="1">
    <location>
        <begin position="172"/>
        <end position="185"/>
    </location>
</feature>
<feature type="region of interest" description="Disordered" evidence="1">
    <location>
        <begin position="97"/>
        <end position="127"/>
    </location>
</feature>
<evidence type="ECO:0000313" key="2">
    <source>
        <dbReference type="EMBL" id="WVZ87692.1"/>
    </source>
</evidence>
<sequence length="538" mass="57454">MDAGLADRTAVAALPPVSRRVLPSRTPVVASSAARHVLPPSPPVSRAPRQVGRRLRLGSSGWDPASPCLLRSRGRPGSTAVSSGLAAGRIRCRLRVAPTPGGKAPLAQRPRLGSGPRPASGRPDRRPLRVAPPVCFFLLPKRHGRRLIPLLPLPMEPLLPCHRPPPRPPPGTRRRRRQAAHRRRPPYLSAPGALTSPAPQPAVGRGHRRLLLPALYADEVRRQHRLVRRRRHLQVVLADLIFSLRRRFVSRFFIHLYAHLVHTTTLSPSSHFSLFLSSPLIRLLPSGRLAPVAGHGSAGCLTPASRQPGARDERAVDGHGGTCLLPAVRRPPVAPASIPLVAGPPWRPLAGPASAAHALPSRLWSAMASPSPSRRTCWPPRLHLSGHQSQAPAPASTVVGPPRRPPPRTVRRPARPPRPPRQAAGPGASLARTASPHASKAVVVLPGWTPYPHRPTRQPYLLRSFRVPNSNQARKSQDATAARPPAAHLSCCCTSGPAACVGEAMAPGHGCGKRRGPTSHAATRLANSGSSSQPPGKA</sequence>
<organism evidence="2 3">
    <name type="scientific">Paspalum notatum var. saurae</name>
    <dbReference type="NCBI Taxonomy" id="547442"/>
    <lineage>
        <taxon>Eukaryota</taxon>
        <taxon>Viridiplantae</taxon>
        <taxon>Streptophyta</taxon>
        <taxon>Embryophyta</taxon>
        <taxon>Tracheophyta</taxon>
        <taxon>Spermatophyta</taxon>
        <taxon>Magnoliopsida</taxon>
        <taxon>Liliopsida</taxon>
        <taxon>Poales</taxon>
        <taxon>Poaceae</taxon>
        <taxon>PACMAD clade</taxon>
        <taxon>Panicoideae</taxon>
        <taxon>Andropogonodae</taxon>
        <taxon>Paspaleae</taxon>
        <taxon>Paspalinae</taxon>
        <taxon>Paspalum</taxon>
    </lineage>
</organism>
<name>A0AAQ3UD97_PASNO</name>
<proteinExistence type="predicted"/>
<accession>A0AAQ3UD97</accession>
<reference evidence="2 3" key="1">
    <citation type="submission" date="2024-02" db="EMBL/GenBank/DDBJ databases">
        <title>High-quality chromosome-scale genome assembly of Pensacola bahiagrass (Paspalum notatum Flugge var. saurae).</title>
        <authorList>
            <person name="Vega J.M."/>
            <person name="Podio M."/>
            <person name="Orjuela J."/>
            <person name="Siena L.A."/>
            <person name="Pessino S.C."/>
            <person name="Combes M.C."/>
            <person name="Mariac C."/>
            <person name="Albertini E."/>
            <person name="Pupilli F."/>
            <person name="Ortiz J.P.A."/>
            <person name="Leblanc O."/>
        </authorList>
    </citation>
    <scope>NUCLEOTIDE SEQUENCE [LARGE SCALE GENOMIC DNA]</scope>
    <source>
        <strain evidence="2">R1</strain>
        <tissue evidence="2">Leaf</tissue>
    </source>
</reference>
<feature type="region of interest" description="Disordered" evidence="1">
    <location>
        <begin position="369"/>
        <end position="437"/>
    </location>
</feature>
<dbReference type="AlphaFoldDB" id="A0AAQ3UD97"/>
<feature type="compositionally biased region" description="Pro residues" evidence="1">
    <location>
        <begin position="158"/>
        <end position="171"/>
    </location>
</feature>
<evidence type="ECO:0000256" key="1">
    <source>
        <dbReference type="SAM" id="MobiDB-lite"/>
    </source>
</evidence>
<feature type="region of interest" description="Disordered" evidence="1">
    <location>
        <begin position="158"/>
        <end position="204"/>
    </location>
</feature>
<feature type="region of interest" description="Disordered" evidence="1">
    <location>
        <begin position="504"/>
        <end position="538"/>
    </location>
</feature>
<gene>
    <name evidence="2" type="ORF">U9M48_034292</name>
</gene>
<protein>
    <submittedName>
        <fullName evidence="2">Uncharacterized protein</fullName>
    </submittedName>
</protein>